<dbReference type="Pfam" id="PF22896">
    <property type="entry name" value="OB_RNR_1st"/>
    <property type="match status" value="1"/>
</dbReference>
<dbReference type="Pfam" id="PF00773">
    <property type="entry name" value="RNB"/>
    <property type="match status" value="1"/>
</dbReference>
<protein>
    <submittedName>
        <fullName evidence="3">Ribonuclease R</fullName>
    </submittedName>
</protein>
<dbReference type="GO" id="GO:0003723">
    <property type="term" value="F:RNA binding"/>
    <property type="evidence" value="ECO:0007669"/>
    <property type="project" value="InterPro"/>
</dbReference>
<dbReference type="GO" id="GO:0004540">
    <property type="term" value="F:RNA nuclease activity"/>
    <property type="evidence" value="ECO:0007669"/>
    <property type="project" value="InterPro"/>
</dbReference>
<sequence>MKNFLSSLKEGVAQADVPAPFLPHFQTLIQLRALVAHNGLFELEPSHVVGKMDVSFSGTGYLSALEPTRSKDLIVEASGLHGAMRGDLVVAKRVTNKRGGRAKAVVVYIAQRAFAKSIVYTKMSKGKVIGVNVKNASIFEITASQKSLKQLPLGSVLKIDNITNAIEEVLGVLDDPLVDEKISLALFDKKEFFTKEAETEAKSHGDFVDKAYYPHRVDLTNLPFCTIDPVDAKDFDDAIYFDVKNYILYVAIADVSEYVYAMGAIDKEAIERGFSIYFPHKSIPMLPRSLSENICSLKPNVDRLAYTFKITLDPLTCKPIKEELFESIIHSTKRYTYEKIDLFLQGKTDDADAADQTILAYLLTLHSLTQKLRDMRLENAFSFRSSEVRMRVDADQNLISTTVEEETPSHGLIEDCMLLANKAAAKKLGFGIFRTHESPSYERMEMLLNDLALIGINAKLSSDLPKMIQGIQAKADVLDLREEVDKLIIKSQKKAIYEPENKGHFGLGFDIYTHFTSPIRRYSDLTLHRLLKAKMANDEKKLTFLLKDIAPLCEQISALERESDKVAWDYMDRKFARYMALHVGDNFKAIVVETEQNPIAKLDDELKGARIFLLDNDVHLLQRIEVKIVESNIATARIYARVTRSFDV</sequence>
<dbReference type="InterPro" id="IPR012340">
    <property type="entry name" value="NA-bd_OB-fold"/>
</dbReference>
<dbReference type="SUPFAM" id="SSF50249">
    <property type="entry name" value="Nucleic acid-binding proteins"/>
    <property type="match status" value="1"/>
</dbReference>
<name>A0A1D7TIV3_9BACT</name>
<reference evidence="4" key="1">
    <citation type="submission" date="2016-08" db="EMBL/GenBank/DDBJ databases">
        <title>Complete genome sequence of the organohalide-respiring Epsilonproteobacterium Sulfurospirillum halorespirans.</title>
        <authorList>
            <person name="Goris T."/>
            <person name="Zimmermann J."/>
            <person name="Schenz B."/>
            <person name="Lemos M."/>
            <person name="Hackermueller J."/>
            <person name="Diekert G."/>
        </authorList>
    </citation>
    <scope>NUCLEOTIDE SEQUENCE [LARGE SCALE GENOMIC DNA]</scope>
    <source>
        <strain>DSM 13726</strain>
        <strain evidence="4">PCE-M2</strain>
    </source>
</reference>
<accession>A0A1D7TIV3</accession>
<evidence type="ECO:0000313" key="4">
    <source>
        <dbReference type="Proteomes" id="UP000094609"/>
    </source>
</evidence>
<dbReference type="GO" id="GO:0004527">
    <property type="term" value="F:exonuclease activity"/>
    <property type="evidence" value="ECO:0007669"/>
    <property type="project" value="UniProtKB-KW"/>
</dbReference>
<feature type="domain" description="RNB" evidence="2">
    <location>
        <begin position="216"/>
        <end position="537"/>
    </location>
</feature>
<dbReference type="PANTHER" id="PTHR23355:SF9">
    <property type="entry name" value="DIS3-LIKE EXONUCLEASE 2"/>
    <property type="match status" value="1"/>
</dbReference>
<dbReference type="PATRIC" id="fig|1193502.14.peg.1139"/>
<evidence type="ECO:0000259" key="2">
    <source>
        <dbReference type="SMART" id="SM00955"/>
    </source>
</evidence>
<dbReference type="InterPro" id="IPR050180">
    <property type="entry name" value="RNR_Ribonuclease"/>
</dbReference>
<dbReference type="Proteomes" id="UP000094609">
    <property type="component" value="Chromosome"/>
</dbReference>
<dbReference type="EMBL" id="CP017111">
    <property type="protein sequence ID" value="AOO64903.1"/>
    <property type="molecule type" value="Genomic_DNA"/>
</dbReference>
<keyword evidence="1" id="KW-0540">Nuclease</keyword>
<proteinExistence type="predicted"/>
<organism evidence="3 4">
    <name type="scientific">Sulfurospirillum halorespirans DSM 13726</name>
    <dbReference type="NCBI Taxonomy" id="1193502"/>
    <lineage>
        <taxon>Bacteria</taxon>
        <taxon>Pseudomonadati</taxon>
        <taxon>Campylobacterota</taxon>
        <taxon>Epsilonproteobacteria</taxon>
        <taxon>Campylobacterales</taxon>
        <taxon>Sulfurospirillaceae</taxon>
        <taxon>Sulfurospirillum</taxon>
    </lineage>
</organism>
<keyword evidence="1" id="KW-0378">Hydrolase</keyword>
<dbReference type="Pfam" id="PF24190">
    <property type="entry name" value="OB_RNR_2nd"/>
    <property type="match status" value="1"/>
</dbReference>
<keyword evidence="1" id="KW-0269">Exonuclease</keyword>
<dbReference type="GO" id="GO:0006402">
    <property type="term" value="P:mRNA catabolic process"/>
    <property type="evidence" value="ECO:0007669"/>
    <property type="project" value="TreeGrafter"/>
</dbReference>
<dbReference type="InterPro" id="IPR022966">
    <property type="entry name" value="RNase_II/R_CS"/>
</dbReference>
<gene>
    <name evidence="3" type="ORF">SHALO_1123</name>
</gene>
<evidence type="ECO:0000313" key="3">
    <source>
        <dbReference type="EMBL" id="AOO64903.1"/>
    </source>
</evidence>
<dbReference type="InterPro" id="IPR054561">
    <property type="entry name" value="RNR_OB1_N"/>
</dbReference>
<dbReference type="InterPro" id="IPR001900">
    <property type="entry name" value="RNase_II/R"/>
</dbReference>
<keyword evidence="4" id="KW-1185">Reference proteome</keyword>
<dbReference type="SMART" id="SM00955">
    <property type="entry name" value="RNB"/>
    <property type="match status" value="1"/>
</dbReference>
<dbReference type="InterPro" id="IPR057293">
    <property type="entry name" value="RNR_OB2"/>
</dbReference>
<evidence type="ECO:0000256" key="1">
    <source>
        <dbReference type="ARBA" id="ARBA00022839"/>
    </source>
</evidence>
<dbReference type="PANTHER" id="PTHR23355">
    <property type="entry name" value="RIBONUCLEASE"/>
    <property type="match status" value="1"/>
</dbReference>
<dbReference type="KEGG" id="shal:SHALO_1123"/>
<dbReference type="AlphaFoldDB" id="A0A1D7TIV3"/>
<dbReference type="STRING" id="1193502.SHALO_1123"/>
<dbReference type="RefSeq" id="WP_069477738.1">
    <property type="nucleotide sequence ID" value="NZ_CP017111.1"/>
</dbReference>
<dbReference type="GO" id="GO:0005829">
    <property type="term" value="C:cytosol"/>
    <property type="evidence" value="ECO:0007669"/>
    <property type="project" value="TreeGrafter"/>
</dbReference>
<dbReference type="PROSITE" id="PS01175">
    <property type="entry name" value="RIBONUCLEASE_II"/>
    <property type="match status" value="1"/>
</dbReference>